<dbReference type="Proteomes" id="UP000646548">
    <property type="component" value="Unassembled WGS sequence"/>
</dbReference>
<organism evidence="3 4">
    <name type="scientific">Oryzias melastigma</name>
    <name type="common">Marine medaka</name>
    <dbReference type="NCBI Taxonomy" id="30732"/>
    <lineage>
        <taxon>Eukaryota</taxon>
        <taxon>Metazoa</taxon>
        <taxon>Chordata</taxon>
        <taxon>Craniata</taxon>
        <taxon>Vertebrata</taxon>
        <taxon>Euteleostomi</taxon>
        <taxon>Actinopterygii</taxon>
        <taxon>Neopterygii</taxon>
        <taxon>Teleostei</taxon>
        <taxon>Neoteleostei</taxon>
        <taxon>Acanthomorphata</taxon>
        <taxon>Ovalentaria</taxon>
        <taxon>Atherinomorphae</taxon>
        <taxon>Beloniformes</taxon>
        <taxon>Adrianichthyidae</taxon>
        <taxon>Oryziinae</taxon>
        <taxon>Oryzias</taxon>
    </lineage>
</organism>
<keyword evidence="3" id="KW-0251">Elongation factor</keyword>
<dbReference type="InterPro" id="IPR035018">
    <property type="entry name" value="Spt6_SH2_C"/>
</dbReference>
<evidence type="ECO:0000256" key="1">
    <source>
        <dbReference type="SAM" id="MobiDB-lite"/>
    </source>
</evidence>
<name>A0A834BT91_ORYME</name>
<dbReference type="GO" id="GO:0031491">
    <property type="term" value="F:nucleosome binding"/>
    <property type="evidence" value="ECO:0007669"/>
    <property type="project" value="TreeGrafter"/>
</dbReference>
<feature type="compositionally biased region" description="Pro residues" evidence="1">
    <location>
        <begin position="268"/>
        <end position="280"/>
    </location>
</feature>
<dbReference type="PANTHER" id="PTHR10145">
    <property type="entry name" value="TRANSCRIPTION ELONGATION FACTOR SPT6"/>
    <property type="match status" value="1"/>
</dbReference>
<sequence length="347" mass="37994">MASFARDLLGHKYFQDCNGGSREKMEEALIKTKREKPTFIPYFISACKDLPGKFILGYQPRGKPRIEYVTITPDGFRYRSQIFPTVNGLFRWFKDHYQEPVPGVTPTNSSRTRTPASLNATPANINIADLTRAVNALPRNMTSQMFNAIAAVTAQGQNPNTTPAQWSSSQYGYGGSTGGGGSSSAYHMFATPQQPIATPMMTPSYSYTTPSQQALGTPQYPGSTPQSSHTHHQHLPHHSHPPHSSHHGHSSGTPSSSTSSRGRTPQQQQPPPQQPTPQKQPQPSSSGSNASAVDWGKMAEQWLKEKEAEGRKKALRMTPRPSPSPMIESTPMSIPGDATPLLDEMDR</sequence>
<protein>
    <submittedName>
        <fullName evidence="3">Transcription elongation factor SPT6</fullName>
    </submittedName>
</protein>
<dbReference type="InterPro" id="IPR036860">
    <property type="entry name" value="SH2_dom_sf"/>
</dbReference>
<dbReference type="Pfam" id="PF14633">
    <property type="entry name" value="SH2_2"/>
    <property type="match status" value="1"/>
</dbReference>
<dbReference type="GO" id="GO:0034728">
    <property type="term" value="P:nucleosome organization"/>
    <property type="evidence" value="ECO:0007669"/>
    <property type="project" value="TreeGrafter"/>
</dbReference>
<proteinExistence type="predicted"/>
<evidence type="ECO:0000313" key="3">
    <source>
        <dbReference type="EMBL" id="KAF6715803.1"/>
    </source>
</evidence>
<feature type="compositionally biased region" description="Basic and acidic residues" evidence="1">
    <location>
        <begin position="302"/>
        <end position="312"/>
    </location>
</feature>
<dbReference type="EMBL" id="WKFB01001027">
    <property type="protein sequence ID" value="KAF6715803.1"/>
    <property type="molecule type" value="Genomic_DNA"/>
</dbReference>
<dbReference type="Gene3D" id="3.30.505.10">
    <property type="entry name" value="SH2 domain"/>
    <property type="match status" value="1"/>
</dbReference>
<dbReference type="PANTHER" id="PTHR10145:SF6">
    <property type="entry name" value="TRANSCRIPTION ELONGATION FACTOR SPT6"/>
    <property type="match status" value="1"/>
</dbReference>
<dbReference type="FunFam" id="3.30.505.10:FF:000032">
    <property type="entry name" value="Transcription elongation factor spt6"/>
    <property type="match status" value="1"/>
</dbReference>
<reference evidence="3" key="1">
    <citation type="journal article" name="BMC Genomics">
        <title>Long-read sequencing and de novo genome assembly of marine medaka (Oryzias melastigma).</title>
        <authorList>
            <person name="Liang P."/>
            <person name="Saqib H.S.A."/>
            <person name="Ni X."/>
            <person name="Shen Y."/>
        </authorList>
    </citation>
    <scope>NUCLEOTIDE SEQUENCE</scope>
    <source>
        <strain evidence="3">Bigg-433</strain>
    </source>
</reference>
<evidence type="ECO:0000313" key="4">
    <source>
        <dbReference type="Proteomes" id="UP000646548"/>
    </source>
</evidence>
<feature type="region of interest" description="Disordered" evidence="1">
    <location>
        <begin position="200"/>
        <end position="347"/>
    </location>
</feature>
<dbReference type="AlphaFoldDB" id="A0A834BT91"/>
<comment type="caution">
    <text evidence="3">The sequence shown here is derived from an EMBL/GenBank/DDBJ whole genome shotgun (WGS) entry which is preliminary data.</text>
</comment>
<dbReference type="InterPro" id="IPR035420">
    <property type="entry name" value="Spt6_SH2"/>
</dbReference>
<keyword evidence="3" id="KW-0648">Protein biosynthesis</keyword>
<dbReference type="CDD" id="cd09928">
    <property type="entry name" value="SH2_Cterm_SPT6_like"/>
    <property type="match status" value="1"/>
</dbReference>
<accession>A0A834BT91</accession>
<feature type="compositionally biased region" description="Polar residues" evidence="1">
    <location>
        <begin position="200"/>
        <end position="216"/>
    </location>
</feature>
<evidence type="ECO:0000259" key="2">
    <source>
        <dbReference type="Pfam" id="PF14633"/>
    </source>
</evidence>
<dbReference type="GO" id="GO:0008023">
    <property type="term" value="C:transcription elongation factor complex"/>
    <property type="evidence" value="ECO:0007669"/>
    <property type="project" value="TreeGrafter"/>
</dbReference>
<feature type="compositionally biased region" description="Basic residues" evidence="1">
    <location>
        <begin position="229"/>
        <end position="249"/>
    </location>
</feature>
<dbReference type="InterPro" id="IPR017072">
    <property type="entry name" value="TF_Spt6"/>
</dbReference>
<feature type="domain" description="Spt6 SH2" evidence="2">
    <location>
        <begin position="1"/>
        <end position="96"/>
    </location>
</feature>
<feature type="region of interest" description="Disordered" evidence="1">
    <location>
        <begin position="157"/>
        <end position="187"/>
    </location>
</feature>
<dbReference type="GO" id="GO:0003746">
    <property type="term" value="F:translation elongation factor activity"/>
    <property type="evidence" value="ECO:0007669"/>
    <property type="project" value="UniProtKB-KW"/>
</dbReference>
<feature type="compositionally biased region" description="Low complexity" evidence="1">
    <location>
        <begin position="250"/>
        <end position="267"/>
    </location>
</feature>
<feature type="compositionally biased region" description="Polar residues" evidence="1">
    <location>
        <begin position="157"/>
        <end position="166"/>
    </location>
</feature>
<dbReference type="GO" id="GO:0042393">
    <property type="term" value="F:histone binding"/>
    <property type="evidence" value="ECO:0007669"/>
    <property type="project" value="TreeGrafter"/>
</dbReference>
<feature type="compositionally biased region" description="Gly residues" evidence="1">
    <location>
        <begin position="172"/>
        <end position="182"/>
    </location>
</feature>
<gene>
    <name evidence="3" type="ORF">FQA47_007202</name>
</gene>
<dbReference type="GO" id="GO:0140673">
    <property type="term" value="P:transcription elongation-coupled chromatin remodeling"/>
    <property type="evidence" value="ECO:0007669"/>
    <property type="project" value="InterPro"/>
</dbReference>